<dbReference type="AlphaFoldDB" id="A0A0Q9WTX9"/>
<gene>
    <name evidence="1" type="primary">Dvir\GJ26367</name>
    <name evidence="1" type="ORF">Dvir_GJ26367</name>
</gene>
<reference evidence="1 2" key="1">
    <citation type="journal article" date="2007" name="Nature">
        <title>Evolution of genes and genomes on the Drosophila phylogeny.</title>
        <authorList>
            <consortium name="Drosophila 12 Genomes Consortium"/>
            <person name="Clark A.G."/>
            <person name="Eisen M.B."/>
            <person name="Smith D.R."/>
            <person name="Bergman C.M."/>
            <person name="Oliver B."/>
            <person name="Markow T.A."/>
            <person name="Kaufman T.C."/>
            <person name="Kellis M."/>
            <person name="Gelbart W."/>
            <person name="Iyer V.N."/>
            <person name="Pollard D.A."/>
            <person name="Sackton T.B."/>
            <person name="Larracuente A.M."/>
            <person name="Singh N.D."/>
            <person name="Abad J.P."/>
            <person name="Abt D.N."/>
            <person name="Adryan B."/>
            <person name="Aguade M."/>
            <person name="Akashi H."/>
            <person name="Anderson W.W."/>
            <person name="Aquadro C.F."/>
            <person name="Ardell D.H."/>
            <person name="Arguello R."/>
            <person name="Artieri C.G."/>
            <person name="Barbash D.A."/>
            <person name="Barker D."/>
            <person name="Barsanti P."/>
            <person name="Batterham P."/>
            <person name="Batzoglou S."/>
            <person name="Begun D."/>
            <person name="Bhutkar A."/>
            <person name="Blanco E."/>
            <person name="Bosak S.A."/>
            <person name="Bradley R.K."/>
            <person name="Brand A.D."/>
            <person name="Brent M.R."/>
            <person name="Brooks A.N."/>
            <person name="Brown R.H."/>
            <person name="Butlin R.K."/>
            <person name="Caggese C."/>
            <person name="Calvi B.R."/>
            <person name="Bernardo de Carvalho A."/>
            <person name="Caspi A."/>
            <person name="Castrezana S."/>
            <person name="Celniker S.E."/>
            <person name="Chang J.L."/>
            <person name="Chapple C."/>
            <person name="Chatterji S."/>
            <person name="Chinwalla A."/>
            <person name="Civetta A."/>
            <person name="Clifton S.W."/>
            <person name="Comeron J.M."/>
            <person name="Costello J.C."/>
            <person name="Coyne J.A."/>
            <person name="Daub J."/>
            <person name="David R.G."/>
            <person name="Delcher A.L."/>
            <person name="Delehaunty K."/>
            <person name="Do C.B."/>
            <person name="Ebling H."/>
            <person name="Edwards K."/>
            <person name="Eickbush T."/>
            <person name="Evans J.D."/>
            <person name="Filipski A."/>
            <person name="Findeiss S."/>
            <person name="Freyhult E."/>
            <person name="Fulton L."/>
            <person name="Fulton R."/>
            <person name="Garcia A.C."/>
            <person name="Gardiner A."/>
            <person name="Garfield D.A."/>
            <person name="Garvin B.E."/>
            <person name="Gibson G."/>
            <person name="Gilbert D."/>
            <person name="Gnerre S."/>
            <person name="Godfrey J."/>
            <person name="Good R."/>
            <person name="Gotea V."/>
            <person name="Gravely B."/>
            <person name="Greenberg A.J."/>
            <person name="Griffiths-Jones S."/>
            <person name="Gross S."/>
            <person name="Guigo R."/>
            <person name="Gustafson E.A."/>
            <person name="Haerty W."/>
            <person name="Hahn M.W."/>
            <person name="Halligan D.L."/>
            <person name="Halpern A.L."/>
            <person name="Halter G.M."/>
            <person name="Han M.V."/>
            <person name="Heger A."/>
            <person name="Hillier L."/>
            <person name="Hinrichs A.S."/>
            <person name="Holmes I."/>
            <person name="Hoskins R.A."/>
            <person name="Hubisz M.J."/>
            <person name="Hultmark D."/>
            <person name="Huntley M.A."/>
            <person name="Jaffe D.B."/>
            <person name="Jagadeeshan S."/>
            <person name="Jeck W.R."/>
            <person name="Johnson J."/>
            <person name="Jones C.D."/>
            <person name="Jordan W.C."/>
            <person name="Karpen G.H."/>
            <person name="Kataoka E."/>
            <person name="Keightley P.D."/>
            <person name="Kheradpour P."/>
            <person name="Kirkness E.F."/>
            <person name="Koerich L.B."/>
            <person name="Kristiansen K."/>
            <person name="Kudrna D."/>
            <person name="Kulathinal R.J."/>
            <person name="Kumar S."/>
            <person name="Kwok R."/>
            <person name="Lander E."/>
            <person name="Langley C.H."/>
            <person name="Lapoint R."/>
            <person name="Lazzaro B.P."/>
            <person name="Lee S.J."/>
            <person name="Levesque L."/>
            <person name="Li R."/>
            <person name="Lin C.F."/>
            <person name="Lin M.F."/>
            <person name="Lindblad-Toh K."/>
            <person name="Llopart A."/>
            <person name="Long M."/>
            <person name="Low L."/>
            <person name="Lozovsky E."/>
            <person name="Lu J."/>
            <person name="Luo M."/>
            <person name="Machado C.A."/>
            <person name="Makalowski W."/>
            <person name="Marzo M."/>
            <person name="Matsuda M."/>
            <person name="Matzkin L."/>
            <person name="McAllister B."/>
            <person name="McBride C.S."/>
            <person name="McKernan B."/>
            <person name="McKernan K."/>
            <person name="Mendez-Lago M."/>
            <person name="Minx P."/>
            <person name="Mollenhauer M.U."/>
            <person name="Montooth K."/>
            <person name="Mount S.M."/>
            <person name="Mu X."/>
            <person name="Myers E."/>
            <person name="Negre B."/>
            <person name="Newfeld S."/>
            <person name="Nielsen R."/>
            <person name="Noor M.A."/>
            <person name="O'Grady P."/>
            <person name="Pachter L."/>
            <person name="Papaceit M."/>
            <person name="Parisi M.J."/>
            <person name="Parisi M."/>
            <person name="Parts L."/>
            <person name="Pedersen J.S."/>
            <person name="Pesole G."/>
            <person name="Phillippy A.M."/>
            <person name="Ponting C.P."/>
            <person name="Pop M."/>
            <person name="Porcelli D."/>
            <person name="Powell J.R."/>
            <person name="Prohaska S."/>
            <person name="Pruitt K."/>
            <person name="Puig M."/>
            <person name="Quesneville H."/>
            <person name="Ram K.R."/>
            <person name="Rand D."/>
            <person name="Rasmussen M.D."/>
            <person name="Reed L.K."/>
            <person name="Reenan R."/>
            <person name="Reily A."/>
            <person name="Remington K.A."/>
            <person name="Rieger T.T."/>
            <person name="Ritchie M.G."/>
            <person name="Robin C."/>
            <person name="Rogers Y.H."/>
            <person name="Rohde C."/>
            <person name="Rozas J."/>
            <person name="Rubenfield M.J."/>
            <person name="Ruiz A."/>
            <person name="Russo S."/>
            <person name="Salzberg S.L."/>
            <person name="Sanchez-Gracia A."/>
            <person name="Saranga D.J."/>
            <person name="Sato H."/>
            <person name="Schaeffer S.W."/>
            <person name="Schatz M.C."/>
            <person name="Schlenke T."/>
            <person name="Schwartz R."/>
            <person name="Segarra C."/>
            <person name="Singh R.S."/>
            <person name="Sirot L."/>
            <person name="Sirota M."/>
            <person name="Sisneros N.B."/>
            <person name="Smith C.D."/>
            <person name="Smith T.F."/>
            <person name="Spieth J."/>
            <person name="Stage D.E."/>
            <person name="Stark A."/>
            <person name="Stephan W."/>
            <person name="Strausberg R.L."/>
            <person name="Strempel S."/>
            <person name="Sturgill D."/>
            <person name="Sutton G."/>
            <person name="Sutton G.G."/>
            <person name="Tao W."/>
            <person name="Teichmann S."/>
            <person name="Tobari Y.N."/>
            <person name="Tomimura Y."/>
            <person name="Tsolas J.M."/>
            <person name="Valente V.L."/>
            <person name="Venter E."/>
            <person name="Venter J.C."/>
            <person name="Vicario S."/>
            <person name="Vieira F.G."/>
            <person name="Vilella A.J."/>
            <person name="Villasante A."/>
            <person name="Walenz B."/>
            <person name="Wang J."/>
            <person name="Wasserman M."/>
            <person name="Watts T."/>
            <person name="Wilson D."/>
            <person name="Wilson R.K."/>
            <person name="Wing R.A."/>
            <person name="Wolfner M.F."/>
            <person name="Wong A."/>
            <person name="Wong G.K."/>
            <person name="Wu C.I."/>
            <person name="Wu G."/>
            <person name="Yamamoto D."/>
            <person name="Yang H.P."/>
            <person name="Yang S.P."/>
            <person name="Yorke J.A."/>
            <person name="Yoshida K."/>
            <person name="Zdobnov E."/>
            <person name="Zhang P."/>
            <person name="Zhang Y."/>
            <person name="Zimin A.V."/>
            <person name="Baldwin J."/>
            <person name="Abdouelleil A."/>
            <person name="Abdulkadir J."/>
            <person name="Abebe A."/>
            <person name="Abera B."/>
            <person name="Abreu J."/>
            <person name="Acer S.C."/>
            <person name="Aftuck L."/>
            <person name="Alexander A."/>
            <person name="An P."/>
            <person name="Anderson E."/>
            <person name="Anderson S."/>
            <person name="Arachi H."/>
            <person name="Azer M."/>
            <person name="Bachantsang P."/>
            <person name="Barry A."/>
            <person name="Bayul T."/>
            <person name="Berlin A."/>
            <person name="Bessette D."/>
            <person name="Bloom T."/>
            <person name="Blye J."/>
            <person name="Boguslavskiy L."/>
            <person name="Bonnet C."/>
            <person name="Boukhgalter B."/>
            <person name="Bourzgui I."/>
            <person name="Brown A."/>
            <person name="Cahill P."/>
            <person name="Channer S."/>
            <person name="Cheshatsang Y."/>
            <person name="Chuda L."/>
            <person name="Citroen M."/>
            <person name="Collymore A."/>
            <person name="Cooke P."/>
            <person name="Costello M."/>
            <person name="D'Aco K."/>
            <person name="Daza R."/>
            <person name="De Haan G."/>
            <person name="DeGray S."/>
            <person name="DeMaso C."/>
            <person name="Dhargay N."/>
            <person name="Dooley K."/>
            <person name="Dooley E."/>
            <person name="Doricent M."/>
            <person name="Dorje P."/>
            <person name="Dorjee K."/>
            <person name="Dupes A."/>
            <person name="Elong R."/>
            <person name="Falk J."/>
            <person name="Farina A."/>
            <person name="Faro S."/>
            <person name="Ferguson D."/>
            <person name="Fisher S."/>
            <person name="Foley C.D."/>
            <person name="Franke A."/>
            <person name="Friedrich D."/>
            <person name="Gadbois L."/>
            <person name="Gearin G."/>
            <person name="Gearin C.R."/>
            <person name="Giannoukos G."/>
            <person name="Goode T."/>
            <person name="Graham J."/>
            <person name="Grandbois E."/>
            <person name="Grewal S."/>
            <person name="Gyaltsen K."/>
            <person name="Hafez N."/>
            <person name="Hagos B."/>
            <person name="Hall J."/>
            <person name="Henson C."/>
            <person name="Hollinger A."/>
            <person name="Honan T."/>
            <person name="Huard M.D."/>
            <person name="Hughes L."/>
            <person name="Hurhula B."/>
            <person name="Husby M.E."/>
            <person name="Kamat A."/>
            <person name="Kanga B."/>
            <person name="Kashin S."/>
            <person name="Khazanovich D."/>
            <person name="Kisner P."/>
            <person name="Lance K."/>
            <person name="Lara M."/>
            <person name="Lee W."/>
            <person name="Lennon N."/>
            <person name="Letendre F."/>
            <person name="LeVine R."/>
            <person name="Lipovsky A."/>
            <person name="Liu X."/>
            <person name="Liu J."/>
            <person name="Liu S."/>
            <person name="Lokyitsang T."/>
            <person name="Lokyitsang Y."/>
            <person name="Lubonja R."/>
            <person name="Lui A."/>
            <person name="MacDonald P."/>
            <person name="Magnisalis V."/>
            <person name="Maru K."/>
            <person name="Matthews C."/>
            <person name="McCusker W."/>
            <person name="McDonough S."/>
            <person name="Mehta T."/>
            <person name="Meldrim J."/>
            <person name="Meneus L."/>
            <person name="Mihai O."/>
            <person name="Mihalev A."/>
            <person name="Mihova T."/>
            <person name="Mittelman R."/>
            <person name="Mlenga V."/>
            <person name="Montmayeur A."/>
            <person name="Mulrain L."/>
            <person name="Navidi A."/>
            <person name="Naylor J."/>
            <person name="Negash T."/>
            <person name="Nguyen T."/>
            <person name="Nguyen N."/>
            <person name="Nicol R."/>
            <person name="Norbu C."/>
            <person name="Norbu N."/>
            <person name="Novod N."/>
            <person name="O'Neill B."/>
            <person name="Osman S."/>
            <person name="Markiewicz E."/>
            <person name="Oyono O.L."/>
            <person name="Patti C."/>
            <person name="Phunkhang P."/>
            <person name="Pierre F."/>
            <person name="Priest M."/>
            <person name="Raghuraman S."/>
            <person name="Rege F."/>
            <person name="Reyes R."/>
            <person name="Rise C."/>
            <person name="Rogov P."/>
            <person name="Ross K."/>
            <person name="Ryan E."/>
            <person name="Settipalli S."/>
            <person name="Shea T."/>
            <person name="Sherpa N."/>
            <person name="Shi L."/>
            <person name="Shih D."/>
            <person name="Sparrow T."/>
            <person name="Spaulding J."/>
            <person name="Stalker J."/>
            <person name="Stange-Thomann N."/>
            <person name="Stavropoulos S."/>
            <person name="Stone C."/>
            <person name="Strader C."/>
            <person name="Tesfaye S."/>
            <person name="Thomson T."/>
            <person name="Thoulutsang Y."/>
            <person name="Thoulutsang D."/>
            <person name="Topham K."/>
            <person name="Topping I."/>
            <person name="Tsamla T."/>
            <person name="Vassiliev H."/>
            <person name="Vo A."/>
            <person name="Wangchuk T."/>
            <person name="Wangdi T."/>
            <person name="Weiand M."/>
            <person name="Wilkinson J."/>
            <person name="Wilson A."/>
            <person name="Yadav S."/>
            <person name="Young G."/>
            <person name="Yu Q."/>
            <person name="Zembek L."/>
            <person name="Zhong D."/>
            <person name="Zimmer A."/>
            <person name="Zwirko Z."/>
            <person name="Jaffe D.B."/>
            <person name="Alvarez P."/>
            <person name="Brockman W."/>
            <person name="Butler J."/>
            <person name="Chin C."/>
            <person name="Gnerre S."/>
            <person name="Grabherr M."/>
            <person name="Kleber M."/>
            <person name="Mauceli E."/>
            <person name="MacCallum I."/>
        </authorList>
    </citation>
    <scope>NUCLEOTIDE SEQUENCE [LARGE SCALE GENOMIC DNA]</scope>
    <source>
        <strain evidence="2">Tucson 15010-1051.87</strain>
    </source>
</reference>
<name>A0A0Q9WTX9_DROVI</name>
<evidence type="ECO:0000313" key="2">
    <source>
        <dbReference type="Proteomes" id="UP000008792"/>
    </source>
</evidence>
<organism evidence="1 2">
    <name type="scientific">Drosophila virilis</name>
    <name type="common">Fruit fly</name>
    <dbReference type="NCBI Taxonomy" id="7244"/>
    <lineage>
        <taxon>Eukaryota</taxon>
        <taxon>Metazoa</taxon>
        <taxon>Ecdysozoa</taxon>
        <taxon>Arthropoda</taxon>
        <taxon>Hexapoda</taxon>
        <taxon>Insecta</taxon>
        <taxon>Pterygota</taxon>
        <taxon>Neoptera</taxon>
        <taxon>Endopterygota</taxon>
        <taxon>Diptera</taxon>
        <taxon>Brachycera</taxon>
        <taxon>Muscomorpha</taxon>
        <taxon>Ephydroidea</taxon>
        <taxon>Drosophilidae</taxon>
        <taxon>Drosophila</taxon>
    </lineage>
</organism>
<accession>A0A0Q9WTX9</accession>
<evidence type="ECO:0000313" key="1">
    <source>
        <dbReference type="EMBL" id="KRF85751.1"/>
    </source>
</evidence>
<keyword evidence="2" id="KW-1185">Reference proteome</keyword>
<dbReference type="Proteomes" id="UP000008792">
    <property type="component" value="Unassembled WGS sequence"/>
</dbReference>
<proteinExistence type="predicted"/>
<protein>
    <submittedName>
        <fullName evidence="1">Uncharacterized protein</fullName>
    </submittedName>
</protein>
<sequence>MMLLVPKIPIVLVGRCRQRGFDAVDDVEANSKSKQNQECRVVLCDIIKMNIRLYLPSRGDGAVDIWRPHVCSRLMAEDAIAIIRRQSRAVDVAAAAGFDVNSNSNVNAVAPSNLNVIMMLP</sequence>
<dbReference type="InParanoid" id="A0A0Q9WTX9"/>
<dbReference type="EMBL" id="CH940880">
    <property type="protein sequence ID" value="KRF85751.1"/>
    <property type="molecule type" value="Genomic_DNA"/>
</dbReference>